<accession>A0A3N4ISE4</accession>
<feature type="compositionally biased region" description="Pro residues" evidence="1">
    <location>
        <begin position="504"/>
        <end position="515"/>
    </location>
</feature>
<feature type="compositionally biased region" description="Low complexity" evidence="1">
    <location>
        <begin position="12"/>
        <end position="22"/>
    </location>
</feature>
<sequence>MADTITDPASEPTPTTAPTVVVRRISPYRRSPQASEEEPEPKFTKSTPIVAFVWTKSTADSGGRPPLPTIDPENLDTKLAPSAATAGYVVGGIAGLLAIVLAGYFILRGRKHGWKRMFPCCVIGGDPRRKQRKKKEKEQMQSDLEATLTNNSTRPPSTLGKYKQQTLPGGNKNDFEMSEKVRNGGASMDLSDPFASTSTRGYGDGATYDGGALPAFVPGRGNSGRSGGNGWEDLPDFPGMDEPTDRKGKGVAKGGYEALPTFGPGQDGPSSPPRGGHGSALPAFIPGQSQSGYDGYDTAHSPDKGASSTPMGMQLGVLPEFVPPTHGSQKRNSPPPPPKKGGGSELARPPQRKRRPTKEGPRDPYDIDDILDDDNYDEEDLEEFEDSVLGKPGPSGTKRADSLRRQDSYARKPSVAQDAYARKASVSTSKALPTPPPVSRSPPAHPTVAIHSPASPGHREEDFQGTMSSILPPPKAPFLSADTRRDSEASSLITSRASYNENPFNPPEIPPPFVPPKDDHLQRNASKKQHIRNNPSVSTFQSMESTSAVSYSTGIGRPRSNSGESAISSVKISPIPPTLPELPHLPDLNSSQYFSSSRQPSMKRKDSKVEKRTIGTRTPPPPPINTPPAVPQRVIYSDEKDYQAIPIAMPGMPETTDCPARTMSHIRKITGNRSRSSSSGSSTGPSGPLLPVPEAAPLPPPPSGVYEMPDSMPYTPQYYFSPSQKYSAAPPPPPQPYPHMYPVPPTIPTTHGQARRKQSPSMITDRQSVFSTAQDNASSQQIQLPTFHQHSRTVSSSTFQTEPPLPEREFLHTPPIPQAKSRPSSYTASSAKEDELARYAAKKRERMAKLRNIEEGVSPATSSPHRAQTFAAPPPTDPFQEQHTVQRSNTSGTAPWGPERQRGGSVAKEWNEGW</sequence>
<feature type="compositionally biased region" description="Polar residues" evidence="1">
    <location>
        <begin position="759"/>
        <end position="801"/>
    </location>
</feature>
<feature type="compositionally biased region" description="Low complexity" evidence="1">
    <location>
        <begin position="590"/>
        <end position="600"/>
    </location>
</feature>
<feature type="compositionally biased region" description="Pro residues" evidence="1">
    <location>
        <begin position="729"/>
        <end position="747"/>
    </location>
</feature>
<feature type="region of interest" description="Disordered" evidence="1">
    <location>
        <begin position="1"/>
        <end position="44"/>
    </location>
</feature>
<keyword evidence="2" id="KW-0472">Membrane</keyword>
<feature type="compositionally biased region" description="Gly residues" evidence="1">
    <location>
        <begin position="221"/>
        <end position="230"/>
    </location>
</feature>
<dbReference type="EMBL" id="ML119647">
    <property type="protein sequence ID" value="RPA87130.1"/>
    <property type="molecule type" value="Genomic_DNA"/>
</dbReference>
<feature type="compositionally biased region" description="Pro residues" evidence="1">
    <location>
        <begin position="688"/>
        <end position="703"/>
    </location>
</feature>
<feature type="region of interest" description="Disordered" evidence="1">
    <location>
        <begin position="125"/>
        <end position="173"/>
    </location>
</feature>
<reference evidence="3 4" key="1">
    <citation type="journal article" date="2018" name="Nat. Ecol. Evol.">
        <title>Pezizomycetes genomes reveal the molecular basis of ectomycorrhizal truffle lifestyle.</title>
        <authorList>
            <person name="Murat C."/>
            <person name="Payen T."/>
            <person name="Noel B."/>
            <person name="Kuo A."/>
            <person name="Morin E."/>
            <person name="Chen J."/>
            <person name="Kohler A."/>
            <person name="Krizsan K."/>
            <person name="Balestrini R."/>
            <person name="Da Silva C."/>
            <person name="Montanini B."/>
            <person name="Hainaut M."/>
            <person name="Levati E."/>
            <person name="Barry K.W."/>
            <person name="Belfiori B."/>
            <person name="Cichocki N."/>
            <person name="Clum A."/>
            <person name="Dockter R.B."/>
            <person name="Fauchery L."/>
            <person name="Guy J."/>
            <person name="Iotti M."/>
            <person name="Le Tacon F."/>
            <person name="Lindquist E.A."/>
            <person name="Lipzen A."/>
            <person name="Malagnac F."/>
            <person name="Mello A."/>
            <person name="Molinier V."/>
            <person name="Miyauchi S."/>
            <person name="Poulain J."/>
            <person name="Riccioni C."/>
            <person name="Rubini A."/>
            <person name="Sitrit Y."/>
            <person name="Splivallo R."/>
            <person name="Traeger S."/>
            <person name="Wang M."/>
            <person name="Zifcakova L."/>
            <person name="Wipf D."/>
            <person name="Zambonelli A."/>
            <person name="Paolocci F."/>
            <person name="Nowrousian M."/>
            <person name="Ottonello S."/>
            <person name="Baldrian P."/>
            <person name="Spatafora J.W."/>
            <person name="Henrissat B."/>
            <person name="Nagy L.G."/>
            <person name="Aury J.M."/>
            <person name="Wincker P."/>
            <person name="Grigoriev I.V."/>
            <person name="Bonfante P."/>
            <person name="Martin F.M."/>
        </authorList>
    </citation>
    <scope>NUCLEOTIDE SEQUENCE [LARGE SCALE GENOMIC DNA]</scope>
    <source>
        <strain evidence="3 4">RN42</strain>
    </source>
</reference>
<keyword evidence="2" id="KW-0812">Transmembrane</keyword>
<name>A0A3N4ISE4_ASCIM</name>
<feature type="compositionally biased region" description="Polar residues" evidence="1">
    <location>
        <begin position="141"/>
        <end position="156"/>
    </location>
</feature>
<feature type="region of interest" description="Disordered" evidence="1">
    <location>
        <begin position="217"/>
        <end position="843"/>
    </location>
</feature>
<feature type="compositionally biased region" description="Polar residues" evidence="1">
    <location>
        <begin position="821"/>
        <end position="830"/>
    </location>
</feature>
<feature type="compositionally biased region" description="Low complexity" evidence="1">
    <location>
        <begin position="671"/>
        <end position="687"/>
    </location>
</feature>
<feature type="region of interest" description="Disordered" evidence="1">
    <location>
        <begin position="856"/>
        <end position="914"/>
    </location>
</feature>
<feature type="compositionally biased region" description="Acidic residues" evidence="1">
    <location>
        <begin position="366"/>
        <end position="386"/>
    </location>
</feature>
<dbReference type="AlphaFoldDB" id="A0A3N4ISE4"/>
<organism evidence="3 4">
    <name type="scientific">Ascobolus immersus RN42</name>
    <dbReference type="NCBI Taxonomy" id="1160509"/>
    <lineage>
        <taxon>Eukaryota</taxon>
        <taxon>Fungi</taxon>
        <taxon>Dikarya</taxon>
        <taxon>Ascomycota</taxon>
        <taxon>Pezizomycotina</taxon>
        <taxon>Pezizomycetes</taxon>
        <taxon>Pezizales</taxon>
        <taxon>Ascobolaceae</taxon>
        <taxon>Ascobolus</taxon>
    </lineage>
</organism>
<evidence type="ECO:0000313" key="4">
    <source>
        <dbReference type="Proteomes" id="UP000275078"/>
    </source>
</evidence>
<evidence type="ECO:0000256" key="1">
    <source>
        <dbReference type="SAM" id="MobiDB-lite"/>
    </source>
</evidence>
<dbReference type="Proteomes" id="UP000275078">
    <property type="component" value="Unassembled WGS sequence"/>
</dbReference>
<evidence type="ECO:0000256" key="2">
    <source>
        <dbReference type="SAM" id="Phobius"/>
    </source>
</evidence>
<feature type="compositionally biased region" description="Polar residues" evidence="1">
    <location>
        <begin position="532"/>
        <end position="571"/>
    </location>
</feature>
<feature type="compositionally biased region" description="Basic and acidic residues" evidence="1">
    <location>
        <begin position="603"/>
        <end position="613"/>
    </location>
</feature>
<feature type="compositionally biased region" description="Polar residues" evidence="1">
    <location>
        <begin position="489"/>
        <end position="499"/>
    </location>
</feature>
<gene>
    <name evidence="3" type="ORF">BJ508DRAFT_321022</name>
</gene>
<feature type="transmembrane region" description="Helical" evidence="2">
    <location>
        <begin position="86"/>
        <end position="107"/>
    </location>
</feature>
<evidence type="ECO:0000313" key="3">
    <source>
        <dbReference type="EMBL" id="RPA87130.1"/>
    </source>
</evidence>
<feature type="compositionally biased region" description="Polar residues" evidence="1">
    <location>
        <begin position="879"/>
        <end position="893"/>
    </location>
</feature>
<feature type="compositionally biased region" description="Pro residues" evidence="1">
    <location>
        <begin position="433"/>
        <end position="445"/>
    </location>
</feature>
<proteinExistence type="predicted"/>
<feature type="compositionally biased region" description="Pro residues" evidence="1">
    <location>
        <begin position="618"/>
        <end position="630"/>
    </location>
</feature>
<protein>
    <submittedName>
        <fullName evidence="3">Uncharacterized protein</fullName>
    </submittedName>
</protein>
<keyword evidence="4" id="KW-1185">Reference proteome</keyword>
<keyword evidence="2" id="KW-1133">Transmembrane helix</keyword>
<feature type="compositionally biased region" description="Basic and acidic residues" evidence="1">
    <location>
        <begin position="398"/>
        <end position="410"/>
    </location>
</feature>